<dbReference type="InterPro" id="IPR003938">
    <property type="entry name" value="K_chnl_volt-dep_EAG/ELK/ERG"/>
</dbReference>
<dbReference type="PROSITE" id="PS50088">
    <property type="entry name" value="ANK_REPEAT"/>
    <property type="match status" value="3"/>
</dbReference>
<comment type="caution">
    <text evidence="18">The sequence shown here is derived from an EMBL/GenBank/DDBJ whole genome shotgun (WGS) entry which is preliminary data.</text>
</comment>
<name>A0AAN9MAV5_CANGL</name>
<dbReference type="AlphaFoldDB" id="A0AAN9MAV5"/>
<feature type="repeat" description="ANK" evidence="14">
    <location>
        <begin position="569"/>
        <end position="601"/>
    </location>
</feature>
<organism evidence="18 19">
    <name type="scientific">Canavalia gladiata</name>
    <name type="common">Sword bean</name>
    <name type="synonym">Dolichos gladiatus</name>
    <dbReference type="NCBI Taxonomy" id="3824"/>
    <lineage>
        <taxon>Eukaryota</taxon>
        <taxon>Viridiplantae</taxon>
        <taxon>Streptophyta</taxon>
        <taxon>Embryophyta</taxon>
        <taxon>Tracheophyta</taxon>
        <taxon>Spermatophyta</taxon>
        <taxon>Magnoliopsida</taxon>
        <taxon>eudicotyledons</taxon>
        <taxon>Gunneridae</taxon>
        <taxon>Pentapetalae</taxon>
        <taxon>rosids</taxon>
        <taxon>fabids</taxon>
        <taxon>Fabales</taxon>
        <taxon>Fabaceae</taxon>
        <taxon>Papilionoideae</taxon>
        <taxon>50 kb inversion clade</taxon>
        <taxon>NPAAA clade</taxon>
        <taxon>indigoferoid/millettioid clade</taxon>
        <taxon>Phaseoleae</taxon>
        <taxon>Canavalia</taxon>
    </lineage>
</organism>
<evidence type="ECO:0000256" key="1">
    <source>
        <dbReference type="ARBA" id="ARBA00004141"/>
    </source>
</evidence>
<keyword evidence="13 15" id="KW-0407">Ion channel</keyword>
<comment type="domain">
    <text evidence="15">The KHA domain (rich in hydrophobic and acidic residues) present in the C-terminal part is likely to be important for tetramerization.</text>
</comment>
<dbReference type="SUPFAM" id="SSF51206">
    <property type="entry name" value="cAMP-binding domain-like"/>
    <property type="match status" value="1"/>
</dbReference>
<dbReference type="Pfam" id="PF00027">
    <property type="entry name" value="cNMP_binding"/>
    <property type="match status" value="1"/>
</dbReference>
<dbReference type="PRINTS" id="PR01463">
    <property type="entry name" value="EAGCHANLFMLY"/>
</dbReference>
<keyword evidence="8 15" id="KW-0851">Voltage-gated channel</keyword>
<evidence type="ECO:0000256" key="14">
    <source>
        <dbReference type="PROSITE-ProRule" id="PRU00023"/>
    </source>
</evidence>
<dbReference type="Pfam" id="PF00520">
    <property type="entry name" value="Ion_trans"/>
    <property type="match status" value="1"/>
</dbReference>
<dbReference type="Pfam" id="PF12796">
    <property type="entry name" value="Ank_2"/>
    <property type="match status" value="2"/>
</dbReference>
<comment type="similarity">
    <text evidence="3 15">Belongs to the potassium channel family. Plant (TC 1.A.1.4) subfamily.</text>
</comment>
<evidence type="ECO:0000256" key="6">
    <source>
        <dbReference type="ARBA" id="ARBA00022692"/>
    </source>
</evidence>
<feature type="transmembrane region" description="Helical" evidence="15">
    <location>
        <begin position="287"/>
        <end position="305"/>
    </location>
</feature>
<dbReference type="InterPro" id="IPR005821">
    <property type="entry name" value="Ion_trans_dom"/>
</dbReference>
<evidence type="ECO:0000256" key="7">
    <source>
        <dbReference type="ARBA" id="ARBA00022826"/>
    </source>
</evidence>
<dbReference type="SUPFAM" id="SSF81324">
    <property type="entry name" value="Voltage-gated potassium channels"/>
    <property type="match status" value="1"/>
</dbReference>
<dbReference type="SMART" id="SM00100">
    <property type="entry name" value="cNMP"/>
    <property type="match status" value="1"/>
</dbReference>
<evidence type="ECO:0000256" key="13">
    <source>
        <dbReference type="ARBA" id="ARBA00023303"/>
    </source>
</evidence>
<comment type="subcellular location">
    <subcellularLocation>
        <location evidence="2">Cell membrane</location>
        <topology evidence="2">Peripheral membrane protein</topology>
        <orientation evidence="2">Cytoplasmic side</orientation>
    </subcellularLocation>
    <subcellularLocation>
        <location evidence="1 15">Membrane</location>
        <topology evidence="1 15">Multi-pass membrane protein</topology>
    </subcellularLocation>
</comment>
<keyword evidence="14" id="KW-0040">ANK repeat</keyword>
<dbReference type="Proteomes" id="UP001367508">
    <property type="component" value="Unassembled WGS sequence"/>
</dbReference>
<feature type="domain" description="Cyclic nucleotide-binding" evidence="16">
    <location>
        <begin position="391"/>
        <end position="510"/>
    </location>
</feature>
<reference evidence="18 19" key="1">
    <citation type="submission" date="2024-01" db="EMBL/GenBank/DDBJ databases">
        <title>The genomes of 5 underutilized Papilionoideae crops provide insights into root nodulation and disease resistanc.</title>
        <authorList>
            <person name="Jiang F."/>
        </authorList>
    </citation>
    <scope>NUCLEOTIDE SEQUENCE [LARGE SCALE GENOMIC DNA]</scope>
    <source>
        <strain evidence="18">LVBAO_FW01</strain>
        <tissue evidence="18">Leaves</tissue>
    </source>
</reference>
<evidence type="ECO:0000256" key="10">
    <source>
        <dbReference type="ARBA" id="ARBA00022989"/>
    </source>
</evidence>
<evidence type="ECO:0000256" key="3">
    <source>
        <dbReference type="ARBA" id="ARBA00007929"/>
    </source>
</evidence>
<evidence type="ECO:0000259" key="17">
    <source>
        <dbReference type="PROSITE" id="PS51490"/>
    </source>
</evidence>
<feature type="transmembrane region" description="Helical" evidence="15">
    <location>
        <begin position="81"/>
        <end position="100"/>
    </location>
</feature>
<dbReference type="PANTHER" id="PTHR45743">
    <property type="entry name" value="POTASSIUM CHANNEL AKT1"/>
    <property type="match status" value="1"/>
</dbReference>
<dbReference type="InterPro" id="IPR021789">
    <property type="entry name" value="KHA_dom"/>
</dbReference>
<accession>A0AAN9MAV5</accession>
<dbReference type="PANTHER" id="PTHR45743:SF29">
    <property type="entry name" value="POTASSIUM CHANNEL"/>
    <property type="match status" value="1"/>
</dbReference>
<dbReference type="EMBL" id="JAYMYQ010000002">
    <property type="protein sequence ID" value="KAK7351400.1"/>
    <property type="molecule type" value="Genomic_DNA"/>
</dbReference>
<evidence type="ECO:0000256" key="12">
    <source>
        <dbReference type="ARBA" id="ARBA00023136"/>
    </source>
</evidence>
<feature type="transmembrane region" description="Helical" evidence="15">
    <location>
        <begin position="255"/>
        <end position="275"/>
    </location>
</feature>
<dbReference type="InterPro" id="IPR002110">
    <property type="entry name" value="Ankyrin_rpt"/>
</dbReference>
<evidence type="ECO:0000256" key="9">
    <source>
        <dbReference type="ARBA" id="ARBA00022958"/>
    </source>
</evidence>
<dbReference type="Pfam" id="PF11834">
    <property type="entry name" value="KHA"/>
    <property type="match status" value="1"/>
</dbReference>
<dbReference type="PROSITE" id="PS50297">
    <property type="entry name" value="ANK_REP_REGION"/>
    <property type="match status" value="3"/>
</dbReference>
<comment type="subunit">
    <text evidence="15">The potassium channel is composed of a homo- or heterotetrameric complex of pore-forming subunits.</text>
</comment>
<dbReference type="PROSITE" id="PS50042">
    <property type="entry name" value="CNMP_BINDING_3"/>
    <property type="match status" value="1"/>
</dbReference>
<keyword evidence="6 15" id="KW-0812">Transmembrane</keyword>
<dbReference type="Gene3D" id="2.60.120.10">
    <property type="entry name" value="Jelly Rolls"/>
    <property type="match status" value="1"/>
</dbReference>
<dbReference type="CDD" id="cd00038">
    <property type="entry name" value="CAP_ED"/>
    <property type="match status" value="1"/>
</dbReference>
<dbReference type="SUPFAM" id="SSF48403">
    <property type="entry name" value="Ankyrin repeat"/>
    <property type="match status" value="1"/>
</dbReference>
<dbReference type="InterPro" id="IPR036770">
    <property type="entry name" value="Ankyrin_rpt-contain_sf"/>
</dbReference>
<dbReference type="PROSITE" id="PS51490">
    <property type="entry name" value="KHA"/>
    <property type="match status" value="1"/>
</dbReference>
<dbReference type="FunFam" id="2.60.120.10:FF:000074">
    <property type="entry name" value="Potassium channel KAT2"/>
    <property type="match status" value="1"/>
</dbReference>
<comment type="function">
    <text evidence="15">Potassium channel.</text>
</comment>
<dbReference type="InterPro" id="IPR014710">
    <property type="entry name" value="RmlC-like_jellyroll"/>
</dbReference>
<dbReference type="GO" id="GO:0005886">
    <property type="term" value="C:plasma membrane"/>
    <property type="evidence" value="ECO:0007669"/>
    <property type="project" value="UniProtKB-SubCell"/>
</dbReference>
<evidence type="ECO:0000256" key="5">
    <source>
        <dbReference type="ARBA" id="ARBA00022538"/>
    </source>
</evidence>
<evidence type="ECO:0000313" key="18">
    <source>
        <dbReference type="EMBL" id="KAK7351400.1"/>
    </source>
</evidence>
<evidence type="ECO:0000256" key="4">
    <source>
        <dbReference type="ARBA" id="ARBA00022448"/>
    </source>
</evidence>
<evidence type="ECO:0000259" key="16">
    <source>
        <dbReference type="PROSITE" id="PS50042"/>
    </source>
</evidence>
<evidence type="ECO:0000256" key="15">
    <source>
        <dbReference type="RuleBase" id="RU369015"/>
    </source>
</evidence>
<dbReference type="InterPro" id="IPR000595">
    <property type="entry name" value="cNMP-bd_dom"/>
</dbReference>
<dbReference type="InterPro" id="IPR045319">
    <property type="entry name" value="KAT/AKT"/>
</dbReference>
<evidence type="ECO:0000256" key="11">
    <source>
        <dbReference type="ARBA" id="ARBA00023065"/>
    </source>
</evidence>
<feature type="domain" description="KHA" evidence="17">
    <location>
        <begin position="815"/>
        <end position="895"/>
    </location>
</feature>
<evidence type="ECO:0000256" key="2">
    <source>
        <dbReference type="ARBA" id="ARBA00004413"/>
    </source>
</evidence>
<dbReference type="InterPro" id="IPR018490">
    <property type="entry name" value="cNMP-bd_dom_sf"/>
</dbReference>
<keyword evidence="9 15" id="KW-0630">Potassium</keyword>
<keyword evidence="12 15" id="KW-0472">Membrane</keyword>
<keyword evidence="4 15" id="KW-0813">Transport</keyword>
<comment type="domain">
    <text evidence="15">The segment S4 is probably the voltage-sensor and is characterized by a series of positively charged amino acids. The pore-forming region H5 is enclosed by the transmembrane segments S5 and S6 in the Shaker-type (1P/6TM) and contains the GYGD signature motif which seems to be involved in potassium selectivity.</text>
</comment>
<dbReference type="GO" id="GO:0005249">
    <property type="term" value="F:voltage-gated potassium channel activity"/>
    <property type="evidence" value="ECO:0007669"/>
    <property type="project" value="UniProtKB-UniRule"/>
</dbReference>
<comment type="caution">
    <text evidence="15">Lacks conserved residue(s) required for the propagation of feature annotation.</text>
</comment>
<keyword evidence="10 15" id="KW-1133">Transmembrane helix</keyword>
<feature type="transmembrane region" description="Helical" evidence="15">
    <location>
        <begin position="215"/>
        <end position="235"/>
    </location>
</feature>
<gene>
    <name evidence="18" type="ORF">VNO77_10830</name>
</gene>
<dbReference type="FunFam" id="1.10.287.70:FF:000123">
    <property type="entry name" value="Potassium channel KAT3"/>
    <property type="match status" value="1"/>
</dbReference>
<dbReference type="Gene3D" id="1.25.40.20">
    <property type="entry name" value="Ankyrin repeat-containing domain"/>
    <property type="match status" value="1"/>
</dbReference>
<sequence>MSPRMKAFSRLCGSHDEAADDEKHRVEIDQMSRDDDGSQYSLTGIPLPSLGATAAASSRRAKLRSFIISPYNYRYRVWETFLVFLVFYTAWVCPYEFGFLNEPTVPLAITDNVVNAFFAIDIVLTFFVAYLDKGTYLLVDQPKFIAFRYAKTWLAFDVISTIPSELARSILPRPLKTYGYFNMLRLWRLRRVSAMFARLEKDRNYNYFWVRCSKLICVTLFSVHFAACFFYFLAVNHDKKTTWLSLPNDDNQKNLWNLYVTSMYWSIVTLSTVGYGDLHPINTREMVFDIIFMLFNLGLTSYLIGNMTNLVVHGTSRTRRYRDTVAAATGFAHRNQLPIRLQEQMLAHLFMKYRTDLEGLQQQEIIESLPKAIRSSISQYLFYPLLDKVYLFSGVSSDLIFQLVTEMKAEYFPPKEDVILQNEAPTDFYIFVTGAAELMIRKNGMEQMIGEVQSGDVVGEIGVLCYRPQVFTVRTKRLSQILRLNRTTFLNIVHSNVGDGTIIINNFLQHLQESRDPWMESVLAETEAMLARGKMDMPISTCFAANRDDDILLHRLLKKGSDPNEVDKNGKTALHIAAAKGNEHCVTLLLEYGADPNSKDMDGNVPLWEAMKGKHESATKLLMDNGADISYADVGQLACAAVEQNNIEALEKMVQYGMDTTQPKRNGTTALHVAVCEGNSELVKFFVDQGADIDKQDANGWTPWDYAEHQGHEEIKNIFQNIRESRKPAVIPKSNLDKIGRFQSDPSMPVAALSHISVSRQPTQESSLLGGHKRRRSFSNFHNSIFGVLSANYDKGDGWTAESSSDGGKSNELKRMTLSCLEKGEHVGKLVLVPNSIQELLDIGAKKFGISATKVLTTDGAEIDAKKRGANGFENLIQNIEIETEFHSIAVALNAEKEYP</sequence>
<dbReference type="PRINTS" id="PR01415">
    <property type="entry name" value="ANKYRIN"/>
</dbReference>
<keyword evidence="7 15" id="KW-0631">Potassium channel</keyword>
<feature type="repeat" description="ANK" evidence="14">
    <location>
        <begin position="666"/>
        <end position="698"/>
    </location>
</feature>
<evidence type="ECO:0000313" key="19">
    <source>
        <dbReference type="Proteomes" id="UP001367508"/>
    </source>
</evidence>
<keyword evidence="11 15" id="KW-0406">Ion transport</keyword>
<dbReference type="Gene3D" id="1.10.287.70">
    <property type="match status" value="1"/>
</dbReference>
<dbReference type="SMART" id="SM00248">
    <property type="entry name" value="ANK"/>
    <property type="match status" value="3"/>
</dbReference>
<feature type="repeat" description="ANK" evidence="14">
    <location>
        <begin position="602"/>
        <end position="634"/>
    </location>
</feature>
<dbReference type="GO" id="GO:0034702">
    <property type="term" value="C:monoatomic ion channel complex"/>
    <property type="evidence" value="ECO:0007669"/>
    <property type="project" value="UniProtKB-KW"/>
</dbReference>
<protein>
    <recommendedName>
        <fullName evidence="15">Potassium channel</fullName>
    </recommendedName>
</protein>
<keyword evidence="19" id="KW-1185">Reference proteome</keyword>
<evidence type="ECO:0000256" key="8">
    <source>
        <dbReference type="ARBA" id="ARBA00022882"/>
    </source>
</evidence>
<feature type="transmembrane region" description="Helical" evidence="15">
    <location>
        <begin position="112"/>
        <end position="131"/>
    </location>
</feature>
<proteinExistence type="inferred from homology"/>
<keyword evidence="5 15" id="KW-0633">Potassium transport</keyword>